<feature type="transmembrane region" description="Helical" evidence="1">
    <location>
        <begin position="36"/>
        <end position="55"/>
    </location>
</feature>
<protein>
    <submittedName>
        <fullName evidence="2">Uncharacterized protein</fullName>
    </submittedName>
</protein>
<dbReference type="EMBL" id="JAPFCC010000001">
    <property type="protein sequence ID" value="MCW7555906.1"/>
    <property type="molecule type" value="Genomic_DNA"/>
</dbReference>
<evidence type="ECO:0000256" key="1">
    <source>
        <dbReference type="SAM" id="Phobius"/>
    </source>
</evidence>
<keyword evidence="1" id="KW-0472">Membrane</keyword>
<keyword evidence="1" id="KW-0812">Transmembrane</keyword>
<evidence type="ECO:0000313" key="2">
    <source>
        <dbReference type="EMBL" id="MCW7555906.1"/>
    </source>
</evidence>
<evidence type="ECO:0000313" key="3">
    <source>
        <dbReference type="Proteomes" id="UP001209854"/>
    </source>
</evidence>
<dbReference type="RefSeq" id="WP_262565641.1">
    <property type="nucleotide sequence ID" value="NZ_JAPFCC010000001.1"/>
</dbReference>
<accession>A0ABT3N2Q9</accession>
<keyword evidence="3" id="KW-1185">Reference proteome</keyword>
<organism evidence="2 3">
    <name type="scientific">Endozoicomonas gorgoniicola</name>
    <dbReference type="NCBI Taxonomy" id="1234144"/>
    <lineage>
        <taxon>Bacteria</taxon>
        <taxon>Pseudomonadati</taxon>
        <taxon>Pseudomonadota</taxon>
        <taxon>Gammaproteobacteria</taxon>
        <taxon>Oceanospirillales</taxon>
        <taxon>Endozoicomonadaceae</taxon>
        <taxon>Endozoicomonas</taxon>
    </lineage>
</organism>
<reference evidence="2 3" key="1">
    <citation type="submission" date="2022-10" db="EMBL/GenBank/DDBJ databases">
        <title>High-quality genome sequences of two octocoral-associated bacteria, Endozoicomonas euniceicola EF212 and Endozoicomonas gorgoniicola PS125.</title>
        <authorList>
            <person name="Chiou Y.-J."/>
            <person name="Chen Y.-H."/>
        </authorList>
    </citation>
    <scope>NUCLEOTIDE SEQUENCE [LARGE SCALE GENOMIC DNA]</scope>
    <source>
        <strain evidence="2 3">PS125</strain>
    </source>
</reference>
<keyword evidence="1" id="KW-1133">Transmembrane helix</keyword>
<sequence length="61" mass="6923">MNKNQRESLSKMWFDLVKVPLALCVLGPLVTGVDQLFEIEIFGLSLVILFTYMGYITGEKL</sequence>
<gene>
    <name evidence="2" type="ORF">NX722_25410</name>
</gene>
<dbReference type="Proteomes" id="UP001209854">
    <property type="component" value="Unassembled WGS sequence"/>
</dbReference>
<name>A0ABT3N2Q9_9GAMM</name>
<feature type="transmembrane region" description="Helical" evidence="1">
    <location>
        <begin position="12"/>
        <end position="30"/>
    </location>
</feature>
<comment type="caution">
    <text evidence="2">The sequence shown here is derived from an EMBL/GenBank/DDBJ whole genome shotgun (WGS) entry which is preliminary data.</text>
</comment>
<proteinExistence type="predicted"/>